<dbReference type="EMBL" id="JAAZON010000495">
    <property type="protein sequence ID" value="NMC63646.1"/>
    <property type="molecule type" value="Genomic_DNA"/>
</dbReference>
<gene>
    <name evidence="2" type="ORF">GYA55_10840</name>
</gene>
<evidence type="ECO:0000313" key="2">
    <source>
        <dbReference type="EMBL" id="NMC63646.1"/>
    </source>
</evidence>
<accession>A0A7X9FT36</accession>
<evidence type="ECO:0000313" key="3">
    <source>
        <dbReference type="Proteomes" id="UP000524246"/>
    </source>
</evidence>
<comment type="caution">
    <text evidence="2">The sequence shown here is derived from an EMBL/GenBank/DDBJ whole genome shotgun (WGS) entry which is preliminary data.</text>
</comment>
<feature type="transmembrane region" description="Helical" evidence="1">
    <location>
        <begin position="212"/>
        <end position="230"/>
    </location>
</feature>
<feature type="transmembrane region" description="Helical" evidence="1">
    <location>
        <begin position="73"/>
        <end position="91"/>
    </location>
</feature>
<feature type="transmembrane region" description="Helical" evidence="1">
    <location>
        <begin position="151"/>
        <end position="173"/>
    </location>
</feature>
<keyword evidence="1" id="KW-0812">Transmembrane</keyword>
<dbReference type="Proteomes" id="UP000524246">
    <property type="component" value="Unassembled WGS sequence"/>
</dbReference>
<feature type="transmembrane region" description="Helical" evidence="1">
    <location>
        <begin position="266"/>
        <end position="284"/>
    </location>
</feature>
<sequence length="293" mass="31531">MKKSHRRGDLLAVASHLLSAVFPFVAATSLQQMGVLKASFLFYCIATVFVVFFTYKRVGIKELYRALERNRSFLWAITFFVGGAIAYYGGLASTKNVLAFVLLSRLDWVMQIPVAIVLLREKARPLAVVAAILACCGAVLVGWTSRIDVDTAVWALIYVGLSVVAYTLTKPLLRTELSADSVLALRAYGVTLILGIMNACSVQGLGGNAFEVTPSAILAGVMLATLFATRFSAISSIPLWRFAAYAPIQAFVAVLISTWLGQAASFLVIMGMLLIAVGEGLVAIEEYGKSQAT</sequence>
<protein>
    <submittedName>
        <fullName evidence="2">EamA family transporter</fullName>
    </submittedName>
</protein>
<feature type="transmembrane region" description="Helical" evidence="1">
    <location>
        <begin position="242"/>
        <end position="260"/>
    </location>
</feature>
<keyword evidence="1" id="KW-0472">Membrane</keyword>
<dbReference type="AlphaFoldDB" id="A0A7X9FT36"/>
<proteinExistence type="predicted"/>
<feature type="transmembrane region" description="Helical" evidence="1">
    <location>
        <begin position="185"/>
        <end position="206"/>
    </location>
</feature>
<feature type="transmembrane region" description="Helical" evidence="1">
    <location>
        <begin position="126"/>
        <end position="145"/>
    </location>
</feature>
<feature type="transmembrane region" description="Helical" evidence="1">
    <location>
        <begin position="36"/>
        <end position="53"/>
    </location>
</feature>
<keyword evidence="1" id="KW-1133">Transmembrane helix</keyword>
<name>A0A7X9FT36_9DELT</name>
<evidence type="ECO:0000256" key="1">
    <source>
        <dbReference type="SAM" id="Phobius"/>
    </source>
</evidence>
<feature type="transmembrane region" description="Helical" evidence="1">
    <location>
        <begin position="97"/>
        <end position="119"/>
    </location>
</feature>
<organism evidence="2 3">
    <name type="scientific">SAR324 cluster bacterium</name>
    <dbReference type="NCBI Taxonomy" id="2024889"/>
    <lineage>
        <taxon>Bacteria</taxon>
        <taxon>Deltaproteobacteria</taxon>
        <taxon>SAR324 cluster</taxon>
    </lineage>
</organism>
<reference evidence="2 3" key="1">
    <citation type="journal article" date="2020" name="Biotechnol. Biofuels">
        <title>New insights from the biogas microbiome by comprehensive genome-resolved metagenomics of nearly 1600 species originating from multiple anaerobic digesters.</title>
        <authorList>
            <person name="Campanaro S."/>
            <person name="Treu L."/>
            <person name="Rodriguez-R L.M."/>
            <person name="Kovalovszki A."/>
            <person name="Ziels R.M."/>
            <person name="Maus I."/>
            <person name="Zhu X."/>
            <person name="Kougias P.G."/>
            <person name="Basile A."/>
            <person name="Luo G."/>
            <person name="Schluter A."/>
            <person name="Konstantinidis K.T."/>
            <person name="Angelidaki I."/>
        </authorList>
    </citation>
    <scope>NUCLEOTIDE SEQUENCE [LARGE SCALE GENOMIC DNA]</scope>
    <source>
        <strain evidence="2">AS27yjCOA_65</strain>
    </source>
</reference>